<accession>A0ABR4SMW6</accession>
<protein>
    <submittedName>
        <fullName evidence="1">Uncharacterized protein</fullName>
    </submittedName>
</protein>
<dbReference type="EMBL" id="AHPD01000024">
    <property type="protein sequence ID" value="KEC64304.1"/>
    <property type="molecule type" value="Genomic_DNA"/>
</dbReference>
<proteinExistence type="predicted"/>
<keyword evidence="2" id="KW-1185">Reference proteome</keyword>
<gene>
    <name evidence="1" type="ORF">O7U_01303</name>
</gene>
<dbReference type="Proteomes" id="UP000027143">
    <property type="component" value="Unassembled WGS sequence"/>
</dbReference>
<evidence type="ECO:0000313" key="1">
    <source>
        <dbReference type="EMBL" id="KEC64304.1"/>
    </source>
</evidence>
<organism evidence="1 2">
    <name type="scientific">Bartonella quintana JK 68</name>
    <dbReference type="NCBI Taxonomy" id="1134503"/>
    <lineage>
        <taxon>Bacteria</taxon>
        <taxon>Pseudomonadati</taxon>
        <taxon>Pseudomonadota</taxon>
        <taxon>Alphaproteobacteria</taxon>
        <taxon>Hyphomicrobiales</taxon>
        <taxon>Bartonellaceae</taxon>
        <taxon>Bartonella</taxon>
    </lineage>
</organism>
<evidence type="ECO:0000313" key="2">
    <source>
        <dbReference type="Proteomes" id="UP000027143"/>
    </source>
</evidence>
<name>A0ABR4SMW6_BARQI</name>
<sequence length="43" mass="5046">MSLMKCLNTEIFATLEAGKYNEDVRLLLHKNTPYVFLFIFFSS</sequence>
<comment type="caution">
    <text evidence="1">The sequence shown here is derived from an EMBL/GenBank/DDBJ whole genome shotgun (WGS) entry which is preliminary data.</text>
</comment>
<reference evidence="1 2" key="1">
    <citation type="submission" date="2012-04" db="EMBL/GenBank/DDBJ databases">
        <title>The Genome Sequence of Bartonella quintana JK 68.</title>
        <authorList>
            <consortium name="The Broad Institute Genome Sequencing Platform"/>
            <consortium name="The Broad Institute Genome Sequencing Center for Infectious Disease"/>
            <person name="Feldgarden M."/>
            <person name="Kirby J."/>
            <person name="Kosoy M."/>
            <person name="Birtles R."/>
            <person name="Probert W.S."/>
            <person name="Chiaraviglio L."/>
            <person name="Walker B."/>
            <person name="Young S.K."/>
            <person name="Zeng Q."/>
            <person name="Gargeya S."/>
            <person name="Fitzgerald M."/>
            <person name="Haas B."/>
            <person name="Abouelleil A."/>
            <person name="Alvarado L."/>
            <person name="Arachchi H.M."/>
            <person name="Berlin A.M."/>
            <person name="Chapman S.B."/>
            <person name="Goldberg J."/>
            <person name="Griggs A."/>
            <person name="Gujja S."/>
            <person name="Hansen M."/>
            <person name="Howarth C."/>
            <person name="Imamovic A."/>
            <person name="Larimer J."/>
            <person name="McCowen C."/>
            <person name="Montmayeur A."/>
            <person name="Murphy C."/>
            <person name="Neiman D."/>
            <person name="Pearson M."/>
            <person name="Priest M."/>
            <person name="Roberts A."/>
            <person name="Saif S."/>
            <person name="Shea T."/>
            <person name="Sisk P."/>
            <person name="Sykes S."/>
            <person name="Wortman J."/>
            <person name="Nusbaum C."/>
            <person name="Birren B."/>
        </authorList>
    </citation>
    <scope>NUCLEOTIDE SEQUENCE [LARGE SCALE GENOMIC DNA]</scope>
    <source>
        <strain evidence="1 2">JK 68</strain>
    </source>
</reference>